<gene>
    <name evidence="1" type="ORF">SDC9_175693</name>
</gene>
<accession>A0A645GQQ1</accession>
<name>A0A645GQQ1_9ZZZZ</name>
<dbReference type="AlphaFoldDB" id="A0A645GQQ1"/>
<evidence type="ECO:0000313" key="1">
    <source>
        <dbReference type="EMBL" id="MPN28252.1"/>
    </source>
</evidence>
<sequence length="99" mass="11384">MANPERLKISYSVSQLYIEDESTPSTRAKRVSALKFGITLEREESSIQTSVRGNTKEKIIFPSPPSLLLRSRESFAIKAAYLYEPRCLHIFEKELEKSF</sequence>
<dbReference type="EMBL" id="VSSQ01078478">
    <property type="protein sequence ID" value="MPN28252.1"/>
    <property type="molecule type" value="Genomic_DNA"/>
</dbReference>
<proteinExistence type="predicted"/>
<organism evidence="1">
    <name type="scientific">bioreactor metagenome</name>
    <dbReference type="NCBI Taxonomy" id="1076179"/>
    <lineage>
        <taxon>unclassified sequences</taxon>
        <taxon>metagenomes</taxon>
        <taxon>ecological metagenomes</taxon>
    </lineage>
</organism>
<protein>
    <submittedName>
        <fullName evidence="1">Uncharacterized protein</fullName>
    </submittedName>
</protein>
<comment type="caution">
    <text evidence="1">The sequence shown here is derived from an EMBL/GenBank/DDBJ whole genome shotgun (WGS) entry which is preliminary data.</text>
</comment>
<reference evidence="1" key="1">
    <citation type="submission" date="2019-08" db="EMBL/GenBank/DDBJ databases">
        <authorList>
            <person name="Kucharzyk K."/>
            <person name="Murdoch R.W."/>
            <person name="Higgins S."/>
            <person name="Loffler F."/>
        </authorList>
    </citation>
    <scope>NUCLEOTIDE SEQUENCE</scope>
</reference>